<feature type="region of interest" description="Disordered" evidence="2">
    <location>
        <begin position="54"/>
        <end position="93"/>
    </location>
</feature>
<feature type="domain" description="Dynamin N-terminal" evidence="3">
    <location>
        <begin position="163"/>
        <end position="400"/>
    </location>
</feature>
<evidence type="ECO:0008006" key="7">
    <source>
        <dbReference type="Google" id="ProtNLM"/>
    </source>
</evidence>
<proteinExistence type="predicted"/>
<feature type="compositionally biased region" description="Basic residues" evidence="2">
    <location>
        <begin position="508"/>
        <end position="528"/>
    </location>
</feature>
<feature type="region of interest" description="Disordered" evidence="2">
    <location>
        <begin position="500"/>
        <end position="558"/>
    </location>
</feature>
<name>A0ABR2UHL0_9PEZI</name>
<dbReference type="EMBL" id="JARVKF010000432">
    <property type="protein sequence ID" value="KAK9413946.1"/>
    <property type="molecule type" value="Genomic_DNA"/>
</dbReference>
<comment type="caution">
    <text evidence="5">The sequence shown here is derived from an EMBL/GenBank/DDBJ whole genome shotgun (WGS) entry which is preliminary data.</text>
</comment>
<feature type="compositionally biased region" description="Polar residues" evidence="2">
    <location>
        <begin position="54"/>
        <end position="67"/>
    </location>
</feature>
<reference evidence="5 6" key="1">
    <citation type="journal article" date="2024" name="J. Plant Pathol.">
        <title>Sequence and assembly of the genome of Seiridium unicorne, isolate CBS 538.82, causal agent of cypress canker disease.</title>
        <authorList>
            <person name="Scali E."/>
            <person name="Rocca G.D."/>
            <person name="Danti R."/>
            <person name="Garbelotto M."/>
            <person name="Barberini S."/>
            <person name="Baroncelli R."/>
            <person name="Emiliani G."/>
        </authorList>
    </citation>
    <scope>NUCLEOTIDE SEQUENCE [LARGE SCALE GENOMIC DNA]</scope>
    <source>
        <strain evidence="5 6">BM-138-508</strain>
    </source>
</reference>
<feature type="domain" description="DUF7605" evidence="4">
    <location>
        <begin position="813"/>
        <end position="976"/>
    </location>
</feature>
<feature type="compositionally biased region" description="Acidic residues" evidence="2">
    <location>
        <begin position="535"/>
        <end position="545"/>
    </location>
</feature>
<evidence type="ECO:0000313" key="6">
    <source>
        <dbReference type="Proteomes" id="UP001408356"/>
    </source>
</evidence>
<dbReference type="InterPro" id="IPR027417">
    <property type="entry name" value="P-loop_NTPase"/>
</dbReference>
<evidence type="ECO:0000259" key="3">
    <source>
        <dbReference type="Pfam" id="PF00350"/>
    </source>
</evidence>
<dbReference type="PANTHER" id="PTHR36681">
    <property type="entry name" value="NUCLEAR GTPASE, GERMINAL CENTER-ASSOCIATED, TANDEM DUPLICATE 3"/>
    <property type="match status" value="1"/>
</dbReference>
<keyword evidence="1" id="KW-0175">Coiled coil</keyword>
<evidence type="ECO:0000259" key="4">
    <source>
        <dbReference type="Pfam" id="PF24564"/>
    </source>
</evidence>
<sequence length="1046" mass="117067">MDSDNRAASVPVVTADLVAIKRETRSEELFPVTGITSTSAQPQFDADLNNQFQAPTETEGNSLNIRSPSFACSPPRVKQEETNPAMGATTSKHTSTLVDFSKLRQNIAEASATELEASVQRSSQVLLQLSSELAKVPDNTEAARCLRSINDLKGGYKAARTTIGIVGDTGAGKSSLINDLVGEHKIVPSNCMRACTAVPTEISWNDSALDNERYRAEIDFITRDDWQSELQHLFTDIIDNSGQAKSATNKETEAGVAWFKIQSVYPGINLEKLAFTNAASLARDKSTHDYLGTSKAIHAPTASGLYKQLQQYIDSKEKTNAQGKENSRSLALWPLIKVVRVYLKSDVLSTGIVLVDLPGVGDSNAARASIARKYLEKCNSIWVVAPIVRAVDNKTAQNLLGESFKMQMKLDGRFSNISFICSQTDNIMVNDAVDSLGLQGEHDQLVSTMDNFTKRRPEMEAEMGRLEILCKEQEERFDILEKTLKTWDNLSAKNAAGKRVFAPASTSGKRKSTAPKTNVAKKRRKAQRRSLLPESDIEEEEEEAAAGEPSGNAPPLTTEQINDKVSQLKEEKKKTQQKHHELEVKSDNIQDHLDSLEHEYENSQQHFLALCIKKRNEYSREAIQNQFAYGIQILDQEIAMKEDGDNFNPDVHARDYESIARSLEVFCVSSRAYKALGGTPKEKEDMTRAGFFDREQTEIPQLVAYAKKLTNDSRIANYRKFINTCLQIFESLVIWLGVKNTEIALPQDKAEILARKTTEVLLILRKDIEAAARKSAADCMEVFEKEIFRKFIPAGVKAAKKVPAIAEQWGAPRQKDGYHYGTYKAVCIRRGAYSSPKYGRIDFNEKLCYPFMEEVAASWEKTFTRDIPRILEDFHLTSQRLMNAFHDSIQNHLQHPGASDRIRMLRPQLATYVQTIKDGQSDFGQKIQDWQRESSRELAPAIKASLKDVYAECKTISGPGSFTQMKHVIEKGVKENARKMYTKASKTTTDKLRTMCSDYGAILDEQIGNTIDNMTSDYLGTISKQTVNAAPEDVRRNMIEILQSFN</sequence>
<dbReference type="PANTHER" id="PTHR36681:SF3">
    <property type="entry name" value="NUCLEAR GTPASE, GERMINAL CENTER-ASSOCIATED, TANDEM DUPLICATE 3"/>
    <property type="match status" value="1"/>
</dbReference>
<dbReference type="Pfam" id="PF24564">
    <property type="entry name" value="DUF7605"/>
    <property type="match status" value="1"/>
</dbReference>
<evidence type="ECO:0000313" key="5">
    <source>
        <dbReference type="EMBL" id="KAK9413946.1"/>
    </source>
</evidence>
<keyword evidence="6" id="KW-1185">Reference proteome</keyword>
<dbReference type="Proteomes" id="UP001408356">
    <property type="component" value="Unassembled WGS sequence"/>
</dbReference>
<dbReference type="InterPro" id="IPR045063">
    <property type="entry name" value="Dynamin_N"/>
</dbReference>
<dbReference type="SUPFAM" id="SSF52540">
    <property type="entry name" value="P-loop containing nucleoside triphosphate hydrolases"/>
    <property type="match status" value="1"/>
</dbReference>
<gene>
    <name evidence="5" type="ORF">SUNI508_11522</name>
</gene>
<dbReference type="Gene3D" id="3.40.50.300">
    <property type="entry name" value="P-loop containing nucleotide triphosphate hydrolases"/>
    <property type="match status" value="1"/>
</dbReference>
<dbReference type="InterPro" id="IPR056024">
    <property type="entry name" value="DUF7605"/>
</dbReference>
<organism evidence="5 6">
    <name type="scientific">Seiridium unicorne</name>
    <dbReference type="NCBI Taxonomy" id="138068"/>
    <lineage>
        <taxon>Eukaryota</taxon>
        <taxon>Fungi</taxon>
        <taxon>Dikarya</taxon>
        <taxon>Ascomycota</taxon>
        <taxon>Pezizomycotina</taxon>
        <taxon>Sordariomycetes</taxon>
        <taxon>Xylariomycetidae</taxon>
        <taxon>Amphisphaeriales</taxon>
        <taxon>Sporocadaceae</taxon>
        <taxon>Seiridium</taxon>
    </lineage>
</organism>
<evidence type="ECO:0000256" key="2">
    <source>
        <dbReference type="SAM" id="MobiDB-lite"/>
    </source>
</evidence>
<evidence type="ECO:0000256" key="1">
    <source>
        <dbReference type="SAM" id="Coils"/>
    </source>
</evidence>
<protein>
    <recommendedName>
        <fullName evidence="7">Nuclear GTPase SLIP-GC</fullName>
    </recommendedName>
</protein>
<feature type="coiled-coil region" evidence="1">
    <location>
        <begin position="456"/>
        <end position="490"/>
    </location>
</feature>
<dbReference type="Pfam" id="PF00350">
    <property type="entry name" value="Dynamin_N"/>
    <property type="match status" value="1"/>
</dbReference>
<feature type="coiled-coil region" evidence="1">
    <location>
        <begin position="558"/>
        <end position="606"/>
    </location>
</feature>
<accession>A0ABR2UHL0</accession>